<dbReference type="InterPro" id="IPR010621">
    <property type="entry name" value="DUF1214"/>
</dbReference>
<gene>
    <name evidence="5" type="ORF">LMG26841_01385</name>
</gene>
<protein>
    <recommendedName>
        <fullName evidence="7">DUF1254 domain-containing protein</fullName>
    </recommendedName>
</protein>
<dbReference type="InterPro" id="IPR037049">
    <property type="entry name" value="DUF1214_C_sf"/>
</dbReference>
<accession>A0A6S7CA34</accession>
<dbReference type="InterPro" id="IPR037050">
    <property type="entry name" value="DUF1254_sf"/>
</dbReference>
<feature type="domain" description="DUF1254" evidence="4">
    <location>
        <begin position="101"/>
        <end position="211"/>
    </location>
</feature>
<evidence type="ECO:0000313" key="6">
    <source>
        <dbReference type="Proteomes" id="UP000494272"/>
    </source>
</evidence>
<proteinExistence type="predicted"/>
<dbReference type="InterPro" id="IPR010679">
    <property type="entry name" value="DUF1254"/>
</dbReference>
<dbReference type="PROSITE" id="PS51257">
    <property type="entry name" value="PROKAR_LIPOPROTEIN"/>
    <property type="match status" value="1"/>
</dbReference>
<organism evidence="5 6">
    <name type="scientific">Achromobacter dolens</name>
    <dbReference type="NCBI Taxonomy" id="1287738"/>
    <lineage>
        <taxon>Bacteria</taxon>
        <taxon>Pseudomonadati</taxon>
        <taxon>Pseudomonadota</taxon>
        <taxon>Betaproteobacteria</taxon>
        <taxon>Burkholderiales</taxon>
        <taxon>Alcaligenaceae</taxon>
        <taxon>Achromobacter</taxon>
    </lineage>
</organism>
<evidence type="ECO:0000256" key="2">
    <source>
        <dbReference type="SAM" id="SignalP"/>
    </source>
</evidence>
<reference evidence="5 6" key="1">
    <citation type="submission" date="2020-04" db="EMBL/GenBank/DDBJ databases">
        <authorList>
            <person name="De Canck E."/>
        </authorList>
    </citation>
    <scope>NUCLEOTIDE SEQUENCE [LARGE SCALE GENOMIC DNA]</scope>
    <source>
        <strain evidence="5 6">LMG 26841</strain>
    </source>
</reference>
<dbReference type="Gene3D" id="2.60.40.1610">
    <property type="entry name" value="Domain of unknown function DUF1254"/>
    <property type="match status" value="1"/>
</dbReference>
<name>A0A6S7CA34_9BURK</name>
<sequence>MRIRPAGVGSSRSVRGLFVMMLCTAAAGCSFTSPDAATGAQYVGIDGVSAPEARRIAKEAYVYGYPMVASYQAMHAASIDRGNPRYRGPFNTLVRAEPSPDDTPQFSAVLDLRAEPVVISVPPMEARRYHALRLTDLYGFNFAYIGSRATGNGGGRYLVAGPRWSGAAPKGMAAVLRAETELVSLSGRIQRFSSADQASVRRIEAGYRIQPLSAYLKKAPPTAAAVDWLAPEAPAQMRTSLEFYNELGFLLQFAPVAHSEKSLRKRLDSMRIRPGAPAVTDGSNPRLRQVMQEGMHDGQNEIDKRRLALDGKADTLFGDRRTLGNDYLARATGAQVGLGTDSREESITAVLATDATGQPLDGAQPYVLRFAPRALPPVNAFWSVTLQRTAGAAQAPHTARRTRVDSAMLPALKRDRDGGLTLHIQPQSPGKGSEANWLSAPAGPFTITLRYYWPKPALLDGSWQSPQPRRAGL</sequence>
<evidence type="ECO:0000313" key="5">
    <source>
        <dbReference type="EMBL" id="CAB3839848.1"/>
    </source>
</evidence>
<dbReference type="SUPFAM" id="SSF160935">
    <property type="entry name" value="VPA0735-like"/>
    <property type="match status" value="1"/>
</dbReference>
<evidence type="ECO:0000256" key="1">
    <source>
        <dbReference type="SAM" id="MobiDB-lite"/>
    </source>
</evidence>
<feature type="region of interest" description="Disordered" evidence="1">
    <location>
        <begin position="418"/>
        <end position="437"/>
    </location>
</feature>
<evidence type="ECO:0008006" key="7">
    <source>
        <dbReference type="Google" id="ProtNLM"/>
    </source>
</evidence>
<dbReference type="Pfam" id="PF06742">
    <property type="entry name" value="DUF1214"/>
    <property type="match status" value="1"/>
</dbReference>
<evidence type="ECO:0000259" key="4">
    <source>
        <dbReference type="Pfam" id="PF06863"/>
    </source>
</evidence>
<dbReference type="PANTHER" id="PTHR36509:SF2">
    <property type="entry name" value="BLL3101 PROTEIN"/>
    <property type="match status" value="1"/>
</dbReference>
<feature type="domain" description="DUF1214" evidence="3">
    <location>
        <begin position="346"/>
        <end position="455"/>
    </location>
</feature>
<keyword evidence="6" id="KW-1185">Reference proteome</keyword>
<keyword evidence="2" id="KW-0732">Signal</keyword>
<evidence type="ECO:0000259" key="3">
    <source>
        <dbReference type="Pfam" id="PF06742"/>
    </source>
</evidence>
<dbReference type="EMBL" id="CADIKW010000002">
    <property type="protein sequence ID" value="CAB3839848.1"/>
    <property type="molecule type" value="Genomic_DNA"/>
</dbReference>
<feature type="signal peptide" evidence="2">
    <location>
        <begin position="1"/>
        <end position="25"/>
    </location>
</feature>
<dbReference type="AlphaFoldDB" id="A0A6S7CA34"/>
<feature type="chain" id="PRO_5028961341" description="DUF1254 domain-containing protein" evidence="2">
    <location>
        <begin position="26"/>
        <end position="473"/>
    </location>
</feature>
<dbReference type="Gene3D" id="2.60.120.600">
    <property type="entry name" value="Domain of unknown function DUF1214, C-terminal domain"/>
    <property type="match status" value="1"/>
</dbReference>
<dbReference type="Pfam" id="PF06863">
    <property type="entry name" value="DUF1254"/>
    <property type="match status" value="1"/>
</dbReference>
<dbReference type="Proteomes" id="UP000494272">
    <property type="component" value="Unassembled WGS sequence"/>
</dbReference>
<dbReference type="PANTHER" id="PTHR36509">
    <property type="entry name" value="BLL3101 PROTEIN"/>
    <property type="match status" value="1"/>
</dbReference>